<proteinExistence type="predicted"/>
<feature type="compositionally biased region" description="Gly residues" evidence="1">
    <location>
        <begin position="1"/>
        <end position="13"/>
    </location>
</feature>
<feature type="region of interest" description="Disordered" evidence="1">
    <location>
        <begin position="1"/>
        <end position="52"/>
    </location>
</feature>
<accession>A0A0A9CII5</accession>
<name>A0A0A9CII5_ARUDO</name>
<sequence length="52" mass="5405">MAHGGGPAHGGGLMRAAERGGVTHARSPVRWGNSLSGLQTWRRREKGSPKAG</sequence>
<protein>
    <submittedName>
        <fullName evidence="2">Uncharacterized protein</fullName>
    </submittedName>
</protein>
<reference evidence="2" key="1">
    <citation type="submission" date="2014-09" db="EMBL/GenBank/DDBJ databases">
        <authorList>
            <person name="Magalhaes I.L.F."/>
            <person name="Oliveira U."/>
            <person name="Santos F.R."/>
            <person name="Vidigal T.H.D.A."/>
            <person name="Brescovit A.D."/>
            <person name="Santos A.J."/>
        </authorList>
    </citation>
    <scope>NUCLEOTIDE SEQUENCE</scope>
    <source>
        <tissue evidence="2">Shoot tissue taken approximately 20 cm above the soil surface</tissue>
    </source>
</reference>
<dbReference type="AlphaFoldDB" id="A0A0A9CII5"/>
<evidence type="ECO:0000256" key="1">
    <source>
        <dbReference type="SAM" id="MobiDB-lite"/>
    </source>
</evidence>
<dbReference type="EMBL" id="GBRH01226548">
    <property type="protein sequence ID" value="JAD71347.1"/>
    <property type="molecule type" value="Transcribed_RNA"/>
</dbReference>
<evidence type="ECO:0000313" key="2">
    <source>
        <dbReference type="EMBL" id="JAD71347.1"/>
    </source>
</evidence>
<reference evidence="2" key="2">
    <citation type="journal article" date="2015" name="Data Brief">
        <title>Shoot transcriptome of the giant reed, Arundo donax.</title>
        <authorList>
            <person name="Barrero R.A."/>
            <person name="Guerrero F.D."/>
            <person name="Moolhuijzen P."/>
            <person name="Goolsby J.A."/>
            <person name="Tidwell J."/>
            <person name="Bellgard S.E."/>
            <person name="Bellgard M.I."/>
        </authorList>
    </citation>
    <scope>NUCLEOTIDE SEQUENCE</scope>
    <source>
        <tissue evidence="2">Shoot tissue taken approximately 20 cm above the soil surface</tissue>
    </source>
</reference>
<organism evidence="2">
    <name type="scientific">Arundo donax</name>
    <name type="common">Giant reed</name>
    <name type="synonym">Donax arundinaceus</name>
    <dbReference type="NCBI Taxonomy" id="35708"/>
    <lineage>
        <taxon>Eukaryota</taxon>
        <taxon>Viridiplantae</taxon>
        <taxon>Streptophyta</taxon>
        <taxon>Embryophyta</taxon>
        <taxon>Tracheophyta</taxon>
        <taxon>Spermatophyta</taxon>
        <taxon>Magnoliopsida</taxon>
        <taxon>Liliopsida</taxon>
        <taxon>Poales</taxon>
        <taxon>Poaceae</taxon>
        <taxon>PACMAD clade</taxon>
        <taxon>Arundinoideae</taxon>
        <taxon>Arundineae</taxon>
        <taxon>Arundo</taxon>
    </lineage>
</organism>